<dbReference type="Pfam" id="PF00076">
    <property type="entry name" value="RRM_1"/>
    <property type="match status" value="1"/>
</dbReference>
<keyword evidence="5" id="KW-1185">Reference proteome</keyword>
<evidence type="ECO:0000256" key="2">
    <source>
        <dbReference type="PROSITE-ProRule" id="PRU00176"/>
    </source>
</evidence>
<dbReference type="PANTHER" id="PTHR23236">
    <property type="entry name" value="EUKARYOTIC TRANSLATION INITIATION FACTOR 4B/4H"/>
    <property type="match status" value="1"/>
</dbReference>
<organism evidence="4 5">
    <name type="scientific">Lachancea thermotolerans (strain ATCC 56472 / CBS 6340 / NRRL Y-8284)</name>
    <name type="common">Yeast</name>
    <name type="synonym">Kluyveromyces thermotolerans</name>
    <dbReference type="NCBI Taxonomy" id="559295"/>
    <lineage>
        <taxon>Eukaryota</taxon>
        <taxon>Fungi</taxon>
        <taxon>Dikarya</taxon>
        <taxon>Ascomycota</taxon>
        <taxon>Saccharomycotina</taxon>
        <taxon>Saccharomycetes</taxon>
        <taxon>Saccharomycetales</taxon>
        <taxon>Saccharomycetaceae</taxon>
        <taxon>Lachancea</taxon>
    </lineage>
</organism>
<dbReference type="RefSeq" id="XP_002554758.1">
    <property type="nucleotide sequence ID" value="XM_002554712.1"/>
</dbReference>
<dbReference type="HOGENOM" id="CLU_1787180_0_0_1"/>
<dbReference type="InterPro" id="IPR012677">
    <property type="entry name" value="Nucleotide-bd_a/b_plait_sf"/>
</dbReference>
<dbReference type="GO" id="GO:0008143">
    <property type="term" value="F:poly(A) binding"/>
    <property type="evidence" value="ECO:0007669"/>
    <property type="project" value="TreeGrafter"/>
</dbReference>
<dbReference type="EMBL" id="CU928170">
    <property type="protein sequence ID" value="CAR24321.1"/>
    <property type="molecule type" value="Genomic_DNA"/>
</dbReference>
<dbReference type="GeneID" id="8292982"/>
<sequence>MANREQDELLTYLNEWNMNTRKIQASTPHKVKSQSCKVVSKSENEISEQRKTDARSIFLRNIPVDISINLLEDHFKLYGTINRVTIFTNRKTFNLGYAYIEFEEDCSADQALDLNNSELCGHKIEVTKKRTNLPGIRRKPYKKNS</sequence>
<dbReference type="PANTHER" id="PTHR23236:SF12">
    <property type="entry name" value="EUKARYOTIC INITIATION FACTOR 4B-RELATED"/>
    <property type="match status" value="1"/>
</dbReference>
<dbReference type="KEGG" id="lth:KLTH0F13090g"/>
<dbReference type="AlphaFoldDB" id="C5DJ32"/>
<dbReference type="InParanoid" id="C5DJ32"/>
<gene>
    <name evidence="4" type="ordered locus">KLTH0F13090g</name>
</gene>
<evidence type="ECO:0000313" key="5">
    <source>
        <dbReference type="Proteomes" id="UP000002036"/>
    </source>
</evidence>
<dbReference type="InterPro" id="IPR000504">
    <property type="entry name" value="RRM_dom"/>
</dbReference>
<dbReference type="eggNOG" id="KOG4209">
    <property type="taxonomic scope" value="Eukaryota"/>
</dbReference>
<dbReference type="Gene3D" id="3.30.70.330">
    <property type="match status" value="1"/>
</dbReference>
<feature type="domain" description="RRM" evidence="3">
    <location>
        <begin position="55"/>
        <end position="131"/>
    </location>
</feature>
<dbReference type="InterPro" id="IPR035979">
    <property type="entry name" value="RBD_domain_sf"/>
</dbReference>
<dbReference type="GO" id="GO:0005737">
    <property type="term" value="C:cytoplasm"/>
    <property type="evidence" value="ECO:0007669"/>
    <property type="project" value="TreeGrafter"/>
</dbReference>
<keyword evidence="1 2" id="KW-0694">RNA-binding</keyword>
<dbReference type="PROSITE" id="PS50102">
    <property type="entry name" value="RRM"/>
    <property type="match status" value="1"/>
</dbReference>
<dbReference type="SUPFAM" id="SSF54928">
    <property type="entry name" value="RNA-binding domain, RBD"/>
    <property type="match status" value="1"/>
</dbReference>
<evidence type="ECO:0000313" key="4">
    <source>
        <dbReference type="EMBL" id="CAR24321.1"/>
    </source>
</evidence>
<proteinExistence type="predicted"/>
<evidence type="ECO:0000256" key="1">
    <source>
        <dbReference type="ARBA" id="ARBA00022884"/>
    </source>
</evidence>
<protein>
    <submittedName>
        <fullName evidence="4">KLTH0F13090p</fullName>
    </submittedName>
</protein>
<dbReference type="Proteomes" id="UP000002036">
    <property type="component" value="Chromosome F"/>
</dbReference>
<dbReference type="STRING" id="559295.C5DJ32"/>
<accession>C5DJ32</accession>
<name>C5DJ32_LACTC</name>
<dbReference type="SMART" id="SM00360">
    <property type="entry name" value="RRM"/>
    <property type="match status" value="1"/>
</dbReference>
<reference evidence="4 5" key="1">
    <citation type="journal article" date="2009" name="Genome Res.">
        <title>Comparative genomics of protoploid Saccharomycetaceae.</title>
        <authorList>
            <consortium name="The Genolevures Consortium"/>
            <person name="Souciet J.-L."/>
            <person name="Dujon B."/>
            <person name="Gaillardin C."/>
            <person name="Johnston M."/>
            <person name="Baret P.V."/>
            <person name="Cliften P."/>
            <person name="Sherman D.J."/>
            <person name="Weissenbach J."/>
            <person name="Westhof E."/>
            <person name="Wincker P."/>
            <person name="Jubin C."/>
            <person name="Poulain J."/>
            <person name="Barbe V."/>
            <person name="Segurens B."/>
            <person name="Artiguenave F."/>
            <person name="Anthouard V."/>
            <person name="Vacherie B."/>
            <person name="Val M.-E."/>
            <person name="Fulton R.S."/>
            <person name="Minx P."/>
            <person name="Wilson R."/>
            <person name="Durrens P."/>
            <person name="Jean G."/>
            <person name="Marck C."/>
            <person name="Martin T."/>
            <person name="Nikolski M."/>
            <person name="Rolland T."/>
            <person name="Seret M.-L."/>
            <person name="Casaregola S."/>
            <person name="Despons L."/>
            <person name="Fairhead C."/>
            <person name="Fischer G."/>
            <person name="Lafontaine I."/>
            <person name="Leh V."/>
            <person name="Lemaire M."/>
            <person name="de Montigny J."/>
            <person name="Neuveglise C."/>
            <person name="Thierry A."/>
            <person name="Blanc-Lenfle I."/>
            <person name="Bleykasten C."/>
            <person name="Diffels J."/>
            <person name="Fritsch E."/>
            <person name="Frangeul L."/>
            <person name="Goeffon A."/>
            <person name="Jauniaux N."/>
            <person name="Kachouri-Lafond R."/>
            <person name="Payen C."/>
            <person name="Potier S."/>
            <person name="Pribylova L."/>
            <person name="Ozanne C."/>
            <person name="Richard G.-F."/>
            <person name="Sacerdot C."/>
            <person name="Straub M.-L."/>
            <person name="Talla E."/>
        </authorList>
    </citation>
    <scope>NUCLEOTIDE SEQUENCE [LARGE SCALE GENOMIC DNA]</scope>
    <source>
        <strain evidence="5">ATCC 56472 / CBS 6340 / NRRL Y-8284</strain>
    </source>
</reference>
<dbReference type="OrthoDB" id="4726at2759"/>
<evidence type="ECO:0000259" key="3">
    <source>
        <dbReference type="PROSITE" id="PS50102"/>
    </source>
</evidence>